<keyword evidence="4" id="KW-0677">Repeat</keyword>
<dbReference type="PANTHER" id="PTHR18896:SF76">
    <property type="entry name" value="PHOSPHOLIPASE"/>
    <property type="match status" value="1"/>
</dbReference>
<feature type="compositionally biased region" description="Acidic residues" evidence="11">
    <location>
        <begin position="244"/>
        <end position="254"/>
    </location>
</feature>
<feature type="compositionally biased region" description="Polar residues" evidence="11">
    <location>
        <begin position="614"/>
        <end position="627"/>
    </location>
</feature>
<evidence type="ECO:0000256" key="9">
    <source>
        <dbReference type="ARBA" id="ARBA00074658"/>
    </source>
</evidence>
<keyword evidence="6" id="KW-0442">Lipid degradation</keyword>
<feature type="region of interest" description="Disordered" evidence="11">
    <location>
        <begin position="1466"/>
        <end position="1496"/>
    </location>
</feature>
<feature type="compositionally biased region" description="Low complexity" evidence="11">
    <location>
        <begin position="1719"/>
        <end position="1731"/>
    </location>
</feature>
<comment type="similarity">
    <text evidence="2">Belongs to the phospholipase D family.</text>
</comment>
<dbReference type="InterPro" id="IPR001683">
    <property type="entry name" value="PX_dom"/>
</dbReference>
<evidence type="ECO:0000256" key="4">
    <source>
        <dbReference type="ARBA" id="ARBA00022737"/>
    </source>
</evidence>
<feature type="region of interest" description="Disordered" evidence="11">
    <location>
        <begin position="205"/>
        <end position="335"/>
    </location>
</feature>
<feature type="region of interest" description="Disordered" evidence="11">
    <location>
        <begin position="1680"/>
        <end position="1765"/>
    </location>
</feature>
<dbReference type="CDD" id="cd01254">
    <property type="entry name" value="PH_PLD"/>
    <property type="match status" value="1"/>
</dbReference>
<feature type="domain" description="PLD phosphodiesterase" evidence="12">
    <location>
        <begin position="1246"/>
        <end position="1273"/>
    </location>
</feature>
<feature type="region of interest" description="Disordered" evidence="11">
    <location>
        <begin position="1406"/>
        <end position="1428"/>
    </location>
</feature>
<feature type="compositionally biased region" description="Polar residues" evidence="11">
    <location>
        <begin position="18"/>
        <end position="55"/>
    </location>
</feature>
<keyword evidence="15" id="KW-1185">Reference proteome</keyword>
<dbReference type="Pfam" id="PF13091">
    <property type="entry name" value="PLDc_2"/>
    <property type="match status" value="1"/>
</dbReference>
<feature type="domain" description="PLD phosphodiesterase" evidence="12">
    <location>
        <begin position="940"/>
        <end position="967"/>
    </location>
</feature>
<dbReference type="FunFam" id="3.30.870.10:FF:000011">
    <property type="entry name" value="Phospholipase"/>
    <property type="match status" value="1"/>
</dbReference>
<sequence length="1815" mass="204168">MEQPSRLKPSEERDESVSPMTRSPRSLSPLSKTLDNNLTPSKSAQSNGASETSNGKLAPPLDLETKFAPSVTRGDEFPFNCPPAGVATDPVNNFISVIDHAPTRELLRTPEGEREDVATELAPSGLSRKPTTETLGTTTPTGRRSVTFTRDTAFEATQPGPSSQMLHSRQASLDAQDSEGGGKDKEKLGSSLLSKLKALASPITLQSHGRSLSGWSIGDSQWMEGETPIEPDGARDDGQPYSEYEGDADAEESAAEGRPSRTRKRRKSRRMADDGPSTAPTTPRAVVKMPFRRDSDRTPPSSSTAVRPPGLPRRATMTEIPEHQRLAFSEDEGRDRLGDDGLWRRGSAWMHARGQSYSVGTRAGETADSKRPSGLRRLTAFGSHEAGESPSGWRLRGSDRGSSLSAQKWKHLKASIKMLGQRKKEETQRIDHAKSAELMAELLAGAPAALFLASMFQRDEHGHKRIPVLLEQLRVRVTDSQRTESDRHQVFRIELEYGSALARMKWIIQRSLRDFVNLHLKYKFQSKTDKYIHSRAPERSKLPKFPMSSFPYLRGVRGMFEDEEEEEEEDDLPTAGEQSGVDGEMSGVDRPGKPKKRRSSFNFNRRKTGPVLDTPQSIMEASGRQGSSVGGARKETFPELQRRRLEHYLHKLITYVIFRPDSNRLCKFLELSALGVRLAAEGGYHGKEGFMSVKAGKKLSFQKNKVSLLASRQLPKWFLVRASYIVCVDSPEEMNIYEVFLVDPSFATEKKKERLRDEKAKELAKRAKDTARHPSSFHQMRIKNSEGTVKVLAKNERQLHQFEASINFMVSQSIWAQPKRYDSFAPIRTDVYAQALVDGRDYMWNVSRAISMARDVIYIHDWWLSPELYMRRPPAISQKWRLDRLLKRKADEGVKIYVIMYRNVNSAIPIDSEYTKFSLLDLSDNVYVQRSPNQIRQNTFFWAHHEKILVVDHCVAFCGGVDLCFGRWDTPAHTLIDDKLTGFEVNDLPKDADNCQLWPGKDYSNPRVQDFYNLDKPYEEMYDRTKIPRMPWHDIGMQVIGQPARDLSRHFVQRWNFILRQRKPSRPTPMLLPPPDFLPADIEALGLNGTCEVQILRSACQWSLGTVGKVECSIMNAYVDMIRNSEHFVYIENQFFISSCEMENTKIENKIGDALVERIMRAQAHGESWRAVILIPLMPGFQNTVDAQDGSSVRLIMQCQYRSICRGSSSIFERLRQAGIEPEDYIQFYALRSWGKIGPNQSLVTEQLYIHAKCMIVDDRIAIIGSANINERSMLGSRDSEVAAIVRDTDMFPSHMDGEEYYVSRFAHDLRVRLMREHLGLDVDGIREEELEEEQFEREMDAVYQAQEQRRTEDDSSISSPDSDRATEQRLIDNKHRIQEELIARQEQVHSFNHDVDWTQAANPNIVSKKRPTSDPRVTNNPTHRADVAGEGEDHMLEHLDEQVARDTIVDQRGLEVLVSDLAPEGKGSLARPTHAPRRRHRAKSEVEQAVPMPPAPPPRVNTYHLGLPQLSTLPALPVEDDTDIGGPPLVHTLPNGAGTGPGTGYTGAFAAAAADLRRPEVSVNCMRDPLIDTFYQDTWHTVAENNTKLYRQVFRCMPDNEVKTWREYKEYMAFGERFAQSQGAGRSKSRIAQDAKGKSGPPGSGGKIGEMVEKVAEMMPGGEGKDNTPMGGIGEWAEEQEKRVQEKQAGDEKEGIEAEEQVERGEGGRRVTISTPPGSGSANGIANANGNGNGPAYGNGGGSKRRRRATTKSSGRAFHADDDSAMMPKEEAEDMLEMVQGTLVLWPYEWLEKEERGGGWLYAVDQIAPLEIYT</sequence>
<evidence type="ECO:0000256" key="2">
    <source>
        <dbReference type="ARBA" id="ARBA00008664"/>
    </source>
</evidence>
<dbReference type="EMBL" id="ML996697">
    <property type="protein sequence ID" value="KAF2399553.1"/>
    <property type="molecule type" value="Genomic_DNA"/>
</dbReference>
<feature type="region of interest" description="Disordered" evidence="11">
    <location>
        <begin position="1345"/>
        <end position="1367"/>
    </location>
</feature>
<comment type="catalytic activity">
    <reaction evidence="1">
        <text>a 1,2-diacyl-sn-glycero-3-phosphocholine + H2O = a 1,2-diacyl-sn-glycero-3-phosphate + choline + H(+)</text>
        <dbReference type="Rhea" id="RHEA:14445"/>
        <dbReference type="ChEBI" id="CHEBI:15354"/>
        <dbReference type="ChEBI" id="CHEBI:15377"/>
        <dbReference type="ChEBI" id="CHEBI:15378"/>
        <dbReference type="ChEBI" id="CHEBI:57643"/>
        <dbReference type="ChEBI" id="CHEBI:58608"/>
        <dbReference type="EC" id="3.1.4.4"/>
    </reaction>
</comment>
<protein>
    <recommendedName>
        <fullName evidence="9">Phospholipase D1</fullName>
        <ecNumber evidence="3">3.1.4.4</ecNumber>
    </recommendedName>
    <alternativeName>
        <fullName evidence="8">Choline phosphatase 1</fullName>
    </alternativeName>
    <alternativeName>
        <fullName evidence="10">Phosphatidylcholine-hydrolyzing phospholipase D1</fullName>
    </alternativeName>
</protein>
<dbReference type="InterPro" id="IPR015679">
    <property type="entry name" value="PLipase_D_fam"/>
</dbReference>
<dbReference type="SMART" id="SM00312">
    <property type="entry name" value="PX"/>
    <property type="match status" value="1"/>
</dbReference>
<dbReference type="CDD" id="cd09141">
    <property type="entry name" value="PLDc_vPLD1_2_yPLD_like_2"/>
    <property type="match status" value="1"/>
</dbReference>
<feature type="domain" description="PX" evidence="13">
    <location>
        <begin position="469"/>
        <end position="676"/>
    </location>
</feature>
<dbReference type="OrthoDB" id="14911at2759"/>
<feature type="region of interest" description="Disordered" evidence="11">
    <location>
        <begin position="1621"/>
        <end position="1649"/>
    </location>
</feature>
<feature type="compositionally biased region" description="Basic residues" evidence="11">
    <location>
        <begin position="260"/>
        <end position="269"/>
    </location>
</feature>
<feature type="region of interest" description="Disordered" evidence="11">
    <location>
        <begin position="112"/>
        <end position="187"/>
    </location>
</feature>
<dbReference type="SMART" id="SM00155">
    <property type="entry name" value="PLDc"/>
    <property type="match status" value="2"/>
</dbReference>
<evidence type="ECO:0000256" key="6">
    <source>
        <dbReference type="ARBA" id="ARBA00022963"/>
    </source>
</evidence>
<dbReference type="Pfam" id="PF00614">
    <property type="entry name" value="PLDc"/>
    <property type="match status" value="1"/>
</dbReference>
<feature type="compositionally biased region" description="Polar residues" evidence="11">
    <location>
        <begin position="205"/>
        <end position="214"/>
    </location>
</feature>
<feature type="region of interest" description="Disordered" evidence="11">
    <location>
        <begin position="561"/>
        <end position="633"/>
    </location>
</feature>
<keyword evidence="5" id="KW-0378">Hydrolase</keyword>
<feature type="compositionally biased region" description="Polar residues" evidence="11">
    <location>
        <begin position="159"/>
        <end position="175"/>
    </location>
</feature>
<feature type="compositionally biased region" description="Basic residues" evidence="11">
    <location>
        <begin position="593"/>
        <end position="608"/>
    </location>
</feature>
<dbReference type="PANTHER" id="PTHR18896">
    <property type="entry name" value="PHOSPHOLIPASE D"/>
    <property type="match status" value="1"/>
</dbReference>
<evidence type="ECO:0000256" key="10">
    <source>
        <dbReference type="ARBA" id="ARBA00079280"/>
    </source>
</evidence>
<evidence type="ECO:0000256" key="7">
    <source>
        <dbReference type="ARBA" id="ARBA00023098"/>
    </source>
</evidence>
<evidence type="ECO:0000256" key="8">
    <source>
        <dbReference type="ARBA" id="ARBA00042228"/>
    </source>
</evidence>
<dbReference type="GO" id="GO:0004630">
    <property type="term" value="F:phospholipase D activity"/>
    <property type="evidence" value="ECO:0007669"/>
    <property type="project" value="UniProtKB-EC"/>
</dbReference>
<name>A0A6G1HU12_9PEZI</name>
<evidence type="ECO:0000313" key="14">
    <source>
        <dbReference type="EMBL" id="KAF2399553.1"/>
    </source>
</evidence>
<evidence type="ECO:0000256" key="11">
    <source>
        <dbReference type="SAM" id="MobiDB-lite"/>
    </source>
</evidence>
<proteinExistence type="inferred from homology"/>
<feature type="region of interest" description="Disordered" evidence="11">
    <location>
        <begin position="1"/>
        <end position="74"/>
    </location>
</feature>
<evidence type="ECO:0000259" key="12">
    <source>
        <dbReference type="PROSITE" id="PS50035"/>
    </source>
</evidence>
<evidence type="ECO:0000256" key="3">
    <source>
        <dbReference type="ARBA" id="ARBA00012027"/>
    </source>
</evidence>
<evidence type="ECO:0000313" key="15">
    <source>
        <dbReference type="Proteomes" id="UP000799640"/>
    </source>
</evidence>
<reference evidence="14" key="1">
    <citation type="journal article" date="2020" name="Stud. Mycol.">
        <title>101 Dothideomycetes genomes: a test case for predicting lifestyles and emergence of pathogens.</title>
        <authorList>
            <person name="Haridas S."/>
            <person name="Albert R."/>
            <person name="Binder M."/>
            <person name="Bloem J."/>
            <person name="Labutti K."/>
            <person name="Salamov A."/>
            <person name="Andreopoulos B."/>
            <person name="Baker S."/>
            <person name="Barry K."/>
            <person name="Bills G."/>
            <person name="Bluhm B."/>
            <person name="Cannon C."/>
            <person name="Castanera R."/>
            <person name="Culley D."/>
            <person name="Daum C."/>
            <person name="Ezra D."/>
            <person name="Gonzalez J."/>
            <person name="Henrissat B."/>
            <person name="Kuo A."/>
            <person name="Liang C."/>
            <person name="Lipzen A."/>
            <person name="Lutzoni F."/>
            <person name="Magnuson J."/>
            <person name="Mondo S."/>
            <person name="Nolan M."/>
            <person name="Ohm R."/>
            <person name="Pangilinan J."/>
            <person name="Park H.-J."/>
            <person name="Ramirez L."/>
            <person name="Alfaro M."/>
            <person name="Sun H."/>
            <person name="Tritt A."/>
            <person name="Yoshinaga Y."/>
            <person name="Zwiers L.-H."/>
            <person name="Turgeon B."/>
            <person name="Goodwin S."/>
            <person name="Spatafora J."/>
            <person name="Crous P."/>
            <person name="Grigoriev I."/>
        </authorList>
    </citation>
    <scope>NUCLEOTIDE SEQUENCE</scope>
    <source>
        <strain evidence="14">CBS 262.69</strain>
    </source>
</reference>
<evidence type="ECO:0000259" key="13">
    <source>
        <dbReference type="PROSITE" id="PS50195"/>
    </source>
</evidence>
<dbReference type="Proteomes" id="UP000799640">
    <property type="component" value="Unassembled WGS sequence"/>
</dbReference>
<dbReference type="InterPro" id="IPR001736">
    <property type="entry name" value="PLipase_D/transphosphatidylase"/>
</dbReference>
<dbReference type="PROSITE" id="PS50195">
    <property type="entry name" value="PX"/>
    <property type="match status" value="1"/>
</dbReference>
<dbReference type="EC" id="3.1.4.4" evidence="3"/>
<dbReference type="GO" id="GO:0009395">
    <property type="term" value="P:phospholipid catabolic process"/>
    <property type="evidence" value="ECO:0007669"/>
    <property type="project" value="TreeGrafter"/>
</dbReference>
<dbReference type="InterPro" id="IPR025202">
    <property type="entry name" value="PLD-like_dom"/>
</dbReference>
<dbReference type="CDD" id="cd09138">
    <property type="entry name" value="PLDc_vPLD1_2_yPLD_like_1"/>
    <property type="match status" value="1"/>
</dbReference>
<feature type="compositionally biased region" description="Basic and acidic residues" evidence="11">
    <location>
        <begin position="1680"/>
        <end position="1710"/>
    </location>
</feature>
<accession>A0A6G1HU12</accession>
<evidence type="ECO:0000256" key="5">
    <source>
        <dbReference type="ARBA" id="ARBA00022801"/>
    </source>
</evidence>
<dbReference type="GO" id="GO:0035091">
    <property type="term" value="F:phosphatidylinositol binding"/>
    <property type="evidence" value="ECO:0007669"/>
    <property type="project" value="InterPro"/>
</dbReference>
<gene>
    <name evidence="14" type="ORF">EJ06DRAFT_511709</name>
</gene>
<feature type="compositionally biased region" description="Gly residues" evidence="11">
    <location>
        <begin position="1732"/>
        <end position="1743"/>
    </location>
</feature>
<keyword evidence="7" id="KW-0443">Lipid metabolism</keyword>
<dbReference type="PROSITE" id="PS50035">
    <property type="entry name" value="PLD"/>
    <property type="match status" value="2"/>
</dbReference>
<dbReference type="Gene3D" id="3.30.870.10">
    <property type="entry name" value="Endonuclease Chain A"/>
    <property type="match status" value="2"/>
</dbReference>
<feature type="compositionally biased region" description="Low complexity" evidence="11">
    <location>
        <begin position="132"/>
        <end position="142"/>
    </location>
</feature>
<evidence type="ECO:0000256" key="1">
    <source>
        <dbReference type="ARBA" id="ARBA00000798"/>
    </source>
</evidence>
<organism evidence="14 15">
    <name type="scientific">Trichodelitschia bisporula</name>
    <dbReference type="NCBI Taxonomy" id="703511"/>
    <lineage>
        <taxon>Eukaryota</taxon>
        <taxon>Fungi</taxon>
        <taxon>Dikarya</taxon>
        <taxon>Ascomycota</taxon>
        <taxon>Pezizomycotina</taxon>
        <taxon>Dothideomycetes</taxon>
        <taxon>Dothideomycetes incertae sedis</taxon>
        <taxon>Phaeotrichales</taxon>
        <taxon>Phaeotrichaceae</taxon>
        <taxon>Trichodelitschia</taxon>
    </lineage>
</organism>
<feature type="compositionally biased region" description="Acidic residues" evidence="11">
    <location>
        <begin position="561"/>
        <end position="572"/>
    </location>
</feature>
<dbReference type="SUPFAM" id="SSF56024">
    <property type="entry name" value="Phospholipase D/nuclease"/>
    <property type="match status" value="2"/>
</dbReference>